<proteinExistence type="predicted"/>
<accession>K0CE32</accession>
<protein>
    <recommendedName>
        <fullName evidence="1">Tle cognate immunity protein 4 C-terminal domain-containing protein</fullName>
    </recommendedName>
</protein>
<dbReference type="HOGENOM" id="CLU_825475_0_0_6"/>
<dbReference type="eggNOG" id="ENOG50340V5">
    <property type="taxonomic scope" value="Bacteria"/>
</dbReference>
<dbReference type="InterPro" id="IPR041290">
    <property type="entry name" value="Tli4_C"/>
</dbReference>
<evidence type="ECO:0000313" key="3">
    <source>
        <dbReference type="Proteomes" id="UP000006286"/>
    </source>
</evidence>
<name>K0CE32_ALCDB</name>
<dbReference type="AlphaFoldDB" id="K0CE32"/>
<feature type="domain" description="Tle cognate immunity protein 4 C-terminal" evidence="1">
    <location>
        <begin position="245"/>
        <end position="332"/>
    </location>
</feature>
<sequence>MLLAGCGPSESETKDYALMNQIPLTVECVGHMRIGLPEKGVKSWSATVDGADLKRLKGLSKDAFMDYVQARKNEVAALPHHSEANRLVAFRTFGESGAILLYREDAFQTEVVEMDRYFWVEGGQGSGTGYYLDSGSHFGQVEEDLARFARIFSQFSTRQPGDESASGGFCIDGASLTSDDVGVATDVTVSVPGQPGWDLYVSYARLGGGKAVPETEGIDPRLATAVGSMELEQEKYRKQAQADPDIKQEADYPREFEVLRESRREIGGVKGGEAVWKKELNDGQVLYTFLWMDEALTEQSAVVEMNTRQSGEDSSSEERMLALWDAVLTSAKFQLY</sequence>
<evidence type="ECO:0000259" key="1">
    <source>
        <dbReference type="Pfam" id="PF18426"/>
    </source>
</evidence>
<keyword evidence="3" id="KW-1185">Reference proteome</keyword>
<dbReference type="STRING" id="930169.B5T_03603"/>
<organism evidence="2 3">
    <name type="scientific">Alcanivorax dieselolei (strain DSM 16502 / CGMCC 1.3690 / MCCC 1A00001 / B-5)</name>
    <name type="common">Alloalcanivorax dieselolei</name>
    <dbReference type="NCBI Taxonomy" id="930169"/>
    <lineage>
        <taxon>Bacteria</taxon>
        <taxon>Pseudomonadati</taxon>
        <taxon>Pseudomonadota</taxon>
        <taxon>Gammaproteobacteria</taxon>
        <taxon>Oceanospirillales</taxon>
        <taxon>Alcanivoracaceae</taxon>
        <taxon>Alloalcanivorax</taxon>
    </lineage>
</organism>
<dbReference type="EMBL" id="CP003466">
    <property type="protein sequence ID" value="AFT71869.1"/>
    <property type="molecule type" value="Genomic_DNA"/>
</dbReference>
<reference evidence="2 3" key="1">
    <citation type="journal article" date="2012" name="J. Bacteriol.">
        <title>Complete genome sequence of Alcanivorax dieselolei type strain B5.</title>
        <authorList>
            <person name="Lai Q."/>
            <person name="Li W."/>
            <person name="Shao Z."/>
        </authorList>
    </citation>
    <scope>NUCLEOTIDE SEQUENCE [LARGE SCALE GENOMIC DNA]</scope>
    <source>
        <strain evidence="3">DSM 16502 / CGMCC 1.3690 / B-5</strain>
    </source>
</reference>
<evidence type="ECO:0000313" key="2">
    <source>
        <dbReference type="EMBL" id="AFT71869.1"/>
    </source>
</evidence>
<dbReference type="PATRIC" id="fig|930169.3.peg.3557"/>
<dbReference type="Pfam" id="PF18426">
    <property type="entry name" value="Tli4_C"/>
    <property type="match status" value="1"/>
</dbReference>
<gene>
    <name evidence="2" type="ordered locus">B5T_03603</name>
</gene>
<dbReference type="Proteomes" id="UP000006286">
    <property type="component" value="Chromosome"/>
</dbReference>
<dbReference type="KEGG" id="adi:B5T_03603"/>